<comment type="caution">
    <text evidence="1">The sequence shown here is derived from an EMBL/GenBank/DDBJ whole genome shotgun (WGS) entry which is preliminary data.</text>
</comment>
<reference evidence="1 2" key="1">
    <citation type="submission" date="2014-02" db="EMBL/GenBank/DDBJ databases">
        <title>Draft genome sequence of Rickettsia buchneri sp. nov. ISO7T.</title>
        <authorList>
            <person name="Felsheim R.F."/>
            <person name="Kurtti T.J."/>
            <person name="Munderloh U.G."/>
        </authorList>
    </citation>
    <scope>NUCLEOTIDE SEQUENCE [LARGE SCALE GENOMIC DNA]</scope>
    <source>
        <strain evidence="1 2">ISO7</strain>
    </source>
</reference>
<dbReference type="InterPro" id="IPR029057">
    <property type="entry name" value="PRTase-like"/>
</dbReference>
<gene>
    <name evidence="1" type="ORF">REISMN_03285</name>
</gene>
<dbReference type="EMBL" id="JFKF01000056">
    <property type="protein sequence ID" value="KDO03130.1"/>
    <property type="molecule type" value="Genomic_DNA"/>
</dbReference>
<dbReference type="RefSeq" id="WP_008579682.1">
    <property type="nucleotide sequence ID" value="NZ_CP113531.1"/>
</dbReference>
<name>A0A8E0WM02_9RICK</name>
<keyword evidence="2" id="KW-1185">Reference proteome</keyword>
<sequence length="67" mass="7404">MIFIDSGETIVKAARFLKEHSALSVVSAFITHAVLSAGSKNSIIDLLHNKANREEFVRQSGTRILTY</sequence>
<organism evidence="1 2">
    <name type="scientific">Rickettsia tamurae subsp. buchneri</name>
    <dbReference type="NCBI Taxonomy" id="1462938"/>
    <lineage>
        <taxon>Bacteria</taxon>
        <taxon>Pseudomonadati</taxon>
        <taxon>Pseudomonadota</taxon>
        <taxon>Alphaproteobacteria</taxon>
        <taxon>Rickettsiales</taxon>
        <taxon>Rickettsiaceae</taxon>
        <taxon>Rickettsieae</taxon>
        <taxon>Rickettsia</taxon>
        <taxon>spotted fever group</taxon>
    </lineage>
</organism>
<dbReference type="SUPFAM" id="SSF53271">
    <property type="entry name" value="PRTase-like"/>
    <property type="match status" value="1"/>
</dbReference>
<dbReference type="Proteomes" id="UP000027161">
    <property type="component" value="Unassembled WGS sequence"/>
</dbReference>
<evidence type="ECO:0000313" key="1">
    <source>
        <dbReference type="EMBL" id="KDO03130.1"/>
    </source>
</evidence>
<dbReference type="Gene3D" id="3.40.50.2020">
    <property type="match status" value="1"/>
</dbReference>
<dbReference type="AlphaFoldDB" id="A0A8E0WM02"/>
<accession>A0A8E0WM02</accession>
<protein>
    <recommendedName>
        <fullName evidence="3">Ribose-phosphate pyrophosphokinase</fullName>
    </recommendedName>
</protein>
<evidence type="ECO:0008006" key="3">
    <source>
        <dbReference type="Google" id="ProtNLM"/>
    </source>
</evidence>
<evidence type="ECO:0000313" key="2">
    <source>
        <dbReference type="Proteomes" id="UP000027161"/>
    </source>
</evidence>
<dbReference type="InterPro" id="IPR000836">
    <property type="entry name" value="PRTase_dom"/>
</dbReference>
<proteinExistence type="predicted"/>
<dbReference type="CDD" id="cd06223">
    <property type="entry name" value="PRTases_typeI"/>
    <property type="match status" value="1"/>
</dbReference>